<evidence type="ECO:0000256" key="2">
    <source>
        <dbReference type="SAM" id="SignalP"/>
    </source>
</evidence>
<dbReference type="PANTHER" id="PTHR43264:SF1">
    <property type="entry name" value="INOSINE_URIDINE-PREFERRING NUCLEOSIDE HYDROLASE DOMAIN-CONTAINING PROTEIN"/>
    <property type="match status" value="1"/>
</dbReference>
<keyword evidence="5" id="KW-1185">Reference proteome</keyword>
<evidence type="ECO:0000313" key="4">
    <source>
        <dbReference type="EMBL" id="KAK8080930.1"/>
    </source>
</evidence>
<dbReference type="InterPro" id="IPR036452">
    <property type="entry name" value="Ribo_hydro-like"/>
</dbReference>
<organism evidence="4 5">
    <name type="scientific">Apiospora hydei</name>
    <dbReference type="NCBI Taxonomy" id="1337664"/>
    <lineage>
        <taxon>Eukaryota</taxon>
        <taxon>Fungi</taxon>
        <taxon>Dikarya</taxon>
        <taxon>Ascomycota</taxon>
        <taxon>Pezizomycotina</taxon>
        <taxon>Sordariomycetes</taxon>
        <taxon>Xylariomycetidae</taxon>
        <taxon>Amphisphaeriales</taxon>
        <taxon>Apiosporaceae</taxon>
        <taxon>Apiospora</taxon>
    </lineage>
</organism>
<evidence type="ECO:0000313" key="5">
    <source>
        <dbReference type="Proteomes" id="UP001433268"/>
    </source>
</evidence>
<name>A0ABR1WEP1_9PEZI</name>
<proteinExistence type="inferred from homology"/>
<dbReference type="Pfam" id="PF01156">
    <property type="entry name" value="IU_nuc_hydro"/>
    <property type="match status" value="1"/>
</dbReference>
<feature type="chain" id="PRO_5047246770" evidence="2">
    <location>
        <begin position="23"/>
        <end position="319"/>
    </location>
</feature>
<dbReference type="EMBL" id="JAQQWN010000006">
    <property type="protein sequence ID" value="KAK8080930.1"/>
    <property type="molecule type" value="Genomic_DNA"/>
</dbReference>
<dbReference type="GeneID" id="92046123"/>
<dbReference type="PANTHER" id="PTHR43264">
    <property type="match status" value="1"/>
</dbReference>
<feature type="domain" description="Inosine/uridine-preferring nucleoside hydrolase" evidence="3">
    <location>
        <begin position="27"/>
        <end position="186"/>
    </location>
</feature>
<reference evidence="4 5" key="1">
    <citation type="submission" date="2023-01" db="EMBL/GenBank/DDBJ databases">
        <title>Analysis of 21 Apiospora genomes using comparative genomics revels a genus with tremendous synthesis potential of carbohydrate active enzymes and secondary metabolites.</title>
        <authorList>
            <person name="Sorensen T."/>
        </authorList>
    </citation>
    <scope>NUCLEOTIDE SEQUENCE [LARGE SCALE GENOMIC DNA]</scope>
    <source>
        <strain evidence="4 5">CBS 114990</strain>
    </source>
</reference>
<gene>
    <name evidence="4" type="ORF">PG997_008748</name>
</gene>
<keyword evidence="2" id="KW-0732">Signal</keyword>
<accession>A0ABR1WEP1</accession>
<dbReference type="Proteomes" id="UP001433268">
    <property type="component" value="Unassembled WGS sequence"/>
</dbReference>
<evidence type="ECO:0000256" key="1">
    <source>
        <dbReference type="ARBA" id="ARBA00009176"/>
    </source>
</evidence>
<comment type="caution">
    <text evidence="4">The sequence shown here is derived from an EMBL/GenBank/DDBJ whole genome shotgun (WGS) entry which is preliminary data.</text>
</comment>
<evidence type="ECO:0000259" key="3">
    <source>
        <dbReference type="Pfam" id="PF01156"/>
    </source>
</evidence>
<sequence>MIAGFLLTAYAALSLIVTTSLSSPKPIIIDTDIYSDVDDVGSLAVANVLHNCGLADLRGVVINERSKYGALAANTINTYFLNGDIPIGAIRPLSDDTFFDKYRYLDSLGSAQDNSITIISIGFLTNIAELLESPPDQHSSSNGRELISSKVKELVVMGGTYPAGWEFNFGGLDPASTKAVVENWPANVAITYSGAELGGGIYSGYLLPTHSPPNSPILAAYQWYVGRGSTVRESWDPVTTLYGILGLDGFQKLGFKAPLVFANSIGYNSVLDNGTNSWVYDSKVTNQHWLELADGVTNSTVSFLLDQFLVHNPLDSRCI</sequence>
<protein>
    <submittedName>
        <fullName evidence="4">Inosine-uridine nucleoside n-ribohydrolase</fullName>
    </submittedName>
</protein>
<dbReference type="RefSeq" id="XP_066668405.1">
    <property type="nucleotide sequence ID" value="XM_066813063.1"/>
</dbReference>
<comment type="similarity">
    <text evidence="1">Belongs to the IUNH family.</text>
</comment>
<dbReference type="InterPro" id="IPR001910">
    <property type="entry name" value="Inosine/uridine_hydrolase_dom"/>
</dbReference>
<dbReference type="Gene3D" id="3.90.245.10">
    <property type="entry name" value="Ribonucleoside hydrolase-like"/>
    <property type="match status" value="1"/>
</dbReference>
<dbReference type="SUPFAM" id="SSF53590">
    <property type="entry name" value="Nucleoside hydrolase"/>
    <property type="match status" value="1"/>
</dbReference>
<feature type="signal peptide" evidence="2">
    <location>
        <begin position="1"/>
        <end position="22"/>
    </location>
</feature>